<dbReference type="GO" id="GO:0005506">
    <property type="term" value="F:iron ion binding"/>
    <property type="evidence" value="ECO:0007669"/>
    <property type="project" value="InterPro"/>
</dbReference>
<keyword evidence="1 6" id="KW-0349">Heme</keyword>
<dbReference type="InterPro" id="IPR034812">
    <property type="entry name" value="Ppo-like_N"/>
</dbReference>
<accession>W4K8C0</accession>
<evidence type="ECO:0000313" key="8">
    <source>
        <dbReference type="Proteomes" id="UP000030671"/>
    </source>
</evidence>
<proteinExistence type="predicted"/>
<dbReference type="Pfam" id="PF03098">
    <property type="entry name" value="An_peroxidase"/>
    <property type="match status" value="1"/>
</dbReference>
<protein>
    <submittedName>
        <fullName evidence="7">Heme peroxidase 1</fullName>
    </submittedName>
</protein>
<evidence type="ECO:0000256" key="5">
    <source>
        <dbReference type="ARBA" id="ARBA00023004"/>
    </source>
</evidence>
<keyword evidence="2 6" id="KW-0479">Metal-binding</keyword>
<dbReference type="GO" id="GO:0020037">
    <property type="term" value="F:heme binding"/>
    <property type="evidence" value="ECO:0007669"/>
    <property type="project" value="InterPro"/>
</dbReference>
<feature type="binding site" description="axial binding residue" evidence="6">
    <location>
        <position position="390"/>
    </location>
    <ligand>
        <name>heme b</name>
        <dbReference type="ChEBI" id="CHEBI:60344"/>
    </ligand>
    <ligandPart>
        <name>Fe</name>
        <dbReference type="ChEBI" id="CHEBI:18248"/>
    </ligandPart>
</feature>
<dbReference type="EMBL" id="KI925458">
    <property type="protein sequence ID" value="ETW82004.1"/>
    <property type="molecule type" value="Genomic_DNA"/>
</dbReference>
<dbReference type="CDD" id="cd09817">
    <property type="entry name" value="linoleate_diol_synthase_like"/>
    <property type="match status" value="1"/>
</dbReference>
<evidence type="ECO:0000256" key="4">
    <source>
        <dbReference type="ARBA" id="ARBA00023002"/>
    </source>
</evidence>
<dbReference type="Gene3D" id="1.10.630.10">
    <property type="entry name" value="Cytochrome P450"/>
    <property type="match status" value="1"/>
</dbReference>
<dbReference type="KEGG" id="hir:HETIRDRAFT_169018"/>
<dbReference type="Proteomes" id="UP000030671">
    <property type="component" value="Unassembled WGS sequence"/>
</dbReference>
<evidence type="ECO:0000256" key="3">
    <source>
        <dbReference type="ARBA" id="ARBA00022964"/>
    </source>
</evidence>
<dbReference type="SUPFAM" id="SSF48113">
    <property type="entry name" value="Heme-dependent peroxidases"/>
    <property type="match status" value="1"/>
</dbReference>
<keyword evidence="3" id="KW-0223">Dioxygenase</keyword>
<dbReference type="AlphaFoldDB" id="W4K8C0"/>
<dbReference type="HOGENOM" id="CLU_002329_0_0_1"/>
<dbReference type="OrthoDB" id="823504at2759"/>
<dbReference type="SUPFAM" id="SSF48264">
    <property type="entry name" value="Cytochrome P450"/>
    <property type="match status" value="1"/>
</dbReference>
<dbReference type="GeneID" id="20668198"/>
<dbReference type="GO" id="GO:0016705">
    <property type="term" value="F:oxidoreductase activity, acting on paired donors, with incorporation or reduction of molecular oxygen"/>
    <property type="evidence" value="ECO:0007669"/>
    <property type="project" value="InterPro"/>
</dbReference>
<keyword evidence="8" id="KW-1185">Reference proteome</keyword>
<dbReference type="InterPro" id="IPR036396">
    <property type="entry name" value="Cyt_P450_sf"/>
</dbReference>
<reference evidence="7 8" key="1">
    <citation type="journal article" date="2012" name="New Phytol.">
        <title>Insight into trade-off between wood decay and parasitism from the genome of a fungal forest pathogen.</title>
        <authorList>
            <person name="Olson A."/>
            <person name="Aerts A."/>
            <person name="Asiegbu F."/>
            <person name="Belbahri L."/>
            <person name="Bouzid O."/>
            <person name="Broberg A."/>
            <person name="Canback B."/>
            <person name="Coutinho P.M."/>
            <person name="Cullen D."/>
            <person name="Dalman K."/>
            <person name="Deflorio G."/>
            <person name="van Diepen L.T."/>
            <person name="Dunand C."/>
            <person name="Duplessis S."/>
            <person name="Durling M."/>
            <person name="Gonthier P."/>
            <person name="Grimwood J."/>
            <person name="Fossdal C.G."/>
            <person name="Hansson D."/>
            <person name="Henrissat B."/>
            <person name="Hietala A."/>
            <person name="Himmelstrand K."/>
            <person name="Hoffmeister D."/>
            <person name="Hogberg N."/>
            <person name="James T.Y."/>
            <person name="Karlsson M."/>
            <person name="Kohler A."/>
            <person name="Kues U."/>
            <person name="Lee Y.H."/>
            <person name="Lin Y.C."/>
            <person name="Lind M."/>
            <person name="Lindquist E."/>
            <person name="Lombard V."/>
            <person name="Lucas S."/>
            <person name="Lunden K."/>
            <person name="Morin E."/>
            <person name="Murat C."/>
            <person name="Park J."/>
            <person name="Raffaello T."/>
            <person name="Rouze P."/>
            <person name="Salamov A."/>
            <person name="Schmutz J."/>
            <person name="Solheim H."/>
            <person name="Stahlberg J."/>
            <person name="Velez H."/>
            <person name="de Vries R.P."/>
            <person name="Wiebenga A."/>
            <person name="Woodward S."/>
            <person name="Yakovlev I."/>
            <person name="Garbelotto M."/>
            <person name="Martin F."/>
            <person name="Grigoriev I.V."/>
            <person name="Stenlid J."/>
        </authorList>
    </citation>
    <scope>NUCLEOTIDE SEQUENCE [LARGE SCALE GENOMIC DNA]</scope>
    <source>
        <strain evidence="7 8">TC 32-1</strain>
    </source>
</reference>
<organism evidence="7 8">
    <name type="scientific">Heterobasidion irregulare (strain TC 32-1)</name>
    <dbReference type="NCBI Taxonomy" id="747525"/>
    <lineage>
        <taxon>Eukaryota</taxon>
        <taxon>Fungi</taxon>
        <taxon>Dikarya</taxon>
        <taxon>Basidiomycota</taxon>
        <taxon>Agaricomycotina</taxon>
        <taxon>Agaricomycetes</taxon>
        <taxon>Russulales</taxon>
        <taxon>Bondarzewiaceae</taxon>
        <taxon>Heterobasidion</taxon>
        <taxon>Heterobasidion annosum species complex</taxon>
    </lineage>
</organism>
<dbReference type="PANTHER" id="PTHR11903">
    <property type="entry name" value="PROSTAGLANDIN G/H SYNTHASE"/>
    <property type="match status" value="1"/>
</dbReference>
<evidence type="ECO:0000256" key="1">
    <source>
        <dbReference type="ARBA" id="ARBA00022617"/>
    </source>
</evidence>
<dbReference type="GO" id="GO:0006631">
    <property type="term" value="P:fatty acid metabolic process"/>
    <property type="evidence" value="ECO:0007669"/>
    <property type="project" value="UniProtKB-ARBA"/>
</dbReference>
<dbReference type="RefSeq" id="XP_009546588.1">
    <property type="nucleotide sequence ID" value="XM_009548293.1"/>
</dbReference>
<dbReference type="InterPro" id="IPR037120">
    <property type="entry name" value="Haem_peroxidase_sf_animal"/>
</dbReference>
<dbReference type="PANTHER" id="PTHR11903:SF37">
    <property type="entry name" value="PSI-PRODUCING OXYGENASE A"/>
    <property type="match status" value="1"/>
</dbReference>
<dbReference type="Gene3D" id="1.10.640.10">
    <property type="entry name" value="Haem peroxidase domain superfamily, animal type"/>
    <property type="match status" value="1"/>
</dbReference>
<dbReference type="InterPro" id="IPR010255">
    <property type="entry name" value="Haem_peroxidase_sf"/>
</dbReference>
<dbReference type="PROSITE" id="PS50292">
    <property type="entry name" value="PEROXIDASE_3"/>
    <property type="match status" value="1"/>
</dbReference>
<dbReference type="GO" id="GO:0004497">
    <property type="term" value="F:monooxygenase activity"/>
    <property type="evidence" value="ECO:0007669"/>
    <property type="project" value="InterPro"/>
</dbReference>
<dbReference type="InterPro" id="IPR050783">
    <property type="entry name" value="Oxylipin_biosynth_metab"/>
</dbReference>
<evidence type="ECO:0000256" key="2">
    <source>
        <dbReference type="ARBA" id="ARBA00022723"/>
    </source>
</evidence>
<dbReference type="GO" id="GO:0004601">
    <property type="term" value="F:peroxidase activity"/>
    <property type="evidence" value="ECO:0007669"/>
    <property type="project" value="UniProtKB-KW"/>
</dbReference>
<sequence length="1070" mass="118729">MTSILHSIHNGASFISAANAPVDTDGNPRPLPSLLTRTVDDIEQEVKNGPAFTLADVPAYVDAAKNLSTVGLDDRKFLLEKLLTLMSRLPKDSQFSAHIQQFVINLLYKDLPHPPSGYLSIPQHILPAGINSVNAQPVSYAFRSADGSNYNTLIPTLGQARMPYARSVPSTTCLSPSALPSAELVFDTLLKRDKFVPHPGGISSLFFAFADLVIHSIFNTNPRDWTQNDVSSYLDLSPLYGSSQADVDKVRRKNGTGRLWDDVFADSRLLFMPPSVCALLVILNRNHNYIADKLLSINENGTFTNPPPTDDAKRIAQDEEIFQRARLVNSGYFMQIILRDYVGAILGLIRDGSSWRLDPLMNMRDLDHEVAPRGEGNVVSIEFNLLYRWHATVSEHDTKWTEEEFSRMFQGKDPATITVPDFIKAARTYMNPPADVKQWTFDGLKRDDHGRFADADIARILQDATAASSSAFKARGTPEVLRVIELLSIEQARAWGTCSLNEFRKFMGLKPYATFEEWNPNKEIYTAAEALYHDIDNLELHVGLQAEEAKVPMAGAGLCPGYTISRAILADAVCLTRGDRFLTTDMTPFNLTNWGYQDCQADDKDGAFGGMLSKLLFRHLPAYYPAGSGYGHFPFMVPETMKGFAQKLDIADDYTWSRPPVPVGPIVVAKTYEEVTDVLRDTKTFGSNVGTQLATLTRGVGIDPVSIEKVLLSDIQVSKTVQSLANSTALLISQKSLGYSGSKGKYVDVVKDIINLAPVHWIANEIIGLPMKSVDNVHGVYREQELYSMFANVSNYVYLDTDVTRDWHLRERGRKVADRLIQYSKAHLIQLTRGNFNLKGISESVIRYAVAKNDHSDPFYKSLITAVNYHDNERTLEKLAGSVFAEVVPTAPLFSHAVVHVVNHYLDDDKRDQRAKIVQAAAANTAEGDKEVMKYVYQALRSDPPVSSVSRTANVATTLGTNRVVKGQRVVSSIIEADSDPSAPDYSESRSDLGLFGLDHKGLLAPQVFERVVPRILHTIFSLPNLCRTPGKSGQLNRYTQTVDGVPQQTYITFNGEPTAFPTSLIVQYD</sequence>
<dbReference type="InterPro" id="IPR019791">
    <property type="entry name" value="Haem_peroxidase_animal"/>
</dbReference>
<dbReference type="GO" id="GO:0051213">
    <property type="term" value="F:dioxygenase activity"/>
    <property type="evidence" value="ECO:0007669"/>
    <property type="project" value="UniProtKB-KW"/>
</dbReference>
<name>W4K8C0_HETIT</name>
<gene>
    <name evidence="7" type="primary">hpox1</name>
    <name evidence="7" type="ORF">HETIRDRAFT_169018</name>
</gene>
<dbReference type="InParanoid" id="W4K8C0"/>
<evidence type="ECO:0000256" key="6">
    <source>
        <dbReference type="PIRSR" id="PIRSR619791-2"/>
    </source>
</evidence>
<keyword evidence="7" id="KW-0575">Peroxidase</keyword>
<evidence type="ECO:0000313" key="7">
    <source>
        <dbReference type="EMBL" id="ETW82004.1"/>
    </source>
</evidence>
<dbReference type="eggNOG" id="KOG2408">
    <property type="taxonomic scope" value="Eukaryota"/>
</dbReference>
<keyword evidence="5 6" id="KW-0408">Iron</keyword>
<keyword evidence="4" id="KW-0560">Oxidoreductase</keyword>
<dbReference type="GO" id="GO:0006979">
    <property type="term" value="P:response to oxidative stress"/>
    <property type="evidence" value="ECO:0007669"/>
    <property type="project" value="InterPro"/>
</dbReference>
<dbReference type="PRINTS" id="PR00457">
    <property type="entry name" value="ANPEROXIDASE"/>
</dbReference>